<dbReference type="Proteomes" id="UP000014127">
    <property type="component" value="Unassembled WGS sequence"/>
</dbReference>
<evidence type="ECO:0000313" key="2">
    <source>
        <dbReference type="Proteomes" id="UP000014127"/>
    </source>
</evidence>
<evidence type="ECO:0000313" key="1">
    <source>
        <dbReference type="EMBL" id="EOT38248.1"/>
    </source>
</evidence>
<comment type="caution">
    <text evidence="1">The sequence shown here is derived from an EMBL/GenBank/DDBJ whole genome shotgun (WGS) entry which is preliminary data.</text>
</comment>
<gene>
    <name evidence="1" type="ORF">OMK_02516</name>
</gene>
<dbReference type="AlphaFoldDB" id="S1NAH7"/>
<protein>
    <recommendedName>
        <fullName evidence="3">Helix-turn-helix type 11 domain-containing protein</fullName>
    </recommendedName>
</protein>
<name>S1NAH7_9ENTE</name>
<organism evidence="1 2">
    <name type="scientific">Enterococcus dispar ATCC 51266</name>
    <dbReference type="NCBI Taxonomy" id="1139219"/>
    <lineage>
        <taxon>Bacteria</taxon>
        <taxon>Bacillati</taxon>
        <taxon>Bacillota</taxon>
        <taxon>Bacilli</taxon>
        <taxon>Lactobacillales</taxon>
        <taxon>Enterococcaceae</taxon>
        <taxon>Enterococcus</taxon>
    </lineage>
</organism>
<accession>S1NAH7</accession>
<evidence type="ECO:0008006" key="3">
    <source>
        <dbReference type="Google" id="ProtNLM"/>
    </source>
</evidence>
<dbReference type="RefSeq" id="WP_016173625.1">
    <property type="nucleotide sequence ID" value="NZ_ASWK01000001.1"/>
</dbReference>
<sequence>MEVKVNELSEKQLDELAKKIVVSIRKDREQEKKLFKKRAFHNAKLLMTNYHKLKAHSNAVEEHVEEVQGTFWEHKWLNLDVLMQNKAKSVKLMKHVDICLKAYEEMCKSSTKPEDLRKWRIINKRYIEAPFLSEDKLAEQLHVDRSTVNRNCKEALADLSVILFGIDMMNDW</sequence>
<dbReference type="PATRIC" id="fig|1139219.3.peg.2459"/>
<dbReference type="EMBL" id="AHYR01000013">
    <property type="protein sequence ID" value="EOT38248.1"/>
    <property type="molecule type" value="Genomic_DNA"/>
</dbReference>
<proteinExistence type="predicted"/>
<dbReference type="eggNOG" id="ENOG5033CK8">
    <property type="taxonomic scope" value="Bacteria"/>
</dbReference>
<dbReference type="HOGENOM" id="CLU_097117_0_0_9"/>
<dbReference type="STRING" id="44009.RV01_GL001274"/>
<keyword evidence="2" id="KW-1185">Reference proteome</keyword>
<dbReference type="OrthoDB" id="2186153at2"/>
<reference evidence="1 2" key="1">
    <citation type="submission" date="2013-03" db="EMBL/GenBank/DDBJ databases">
        <title>The Genome Sequence of Enterococcus dispar ATCC_51266 (Illumina only assembly).</title>
        <authorList>
            <consortium name="The Broad Institute Genomics Platform"/>
            <consortium name="The Broad Institute Genome Sequencing Center for Infectious Disease"/>
            <person name="Earl A."/>
            <person name="Russ C."/>
            <person name="Gilmore M."/>
            <person name="Surin D."/>
            <person name="Walker B."/>
            <person name="Young S."/>
            <person name="Zeng Q."/>
            <person name="Gargeya S."/>
            <person name="Fitzgerald M."/>
            <person name="Haas B."/>
            <person name="Abouelleil A."/>
            <person name="Allen A.W."/>
            <person name="Alvarado L."/>
            <person name="Arachchi H.M."/>
            <person name="Berlin A.M."/>
            <person name="Chapman S.B."/>
            <person name="Gainer-Dewar J."/>
            <person name="Goldberg J."/>
            <person name="Griggs A."/>
            <person name="Gujja S."/>
            <person name="Hansen M."/>
            <person name="Howarth C."/>
            <person name="Imamovic A."/>
            <person name="Ireland A."/>
            <person name="Larimer J."/>
            <person name="McCowan C."/>
            <person name="Murphy C."/>
            <person name="Pearson M."/>
            <person name="Poon T.W."/>
            <person name="Priest M."/>
            <person name="Roberts A."/>
            <person name="Saif S."/>
            <person name="Shea T."/>
            <person name="Sisk P."/>
            <person name="Sykes S."/>
            <person name="Wortman J."/>
            <person name="Nusbaum C."/>
            <person name="Birren B."/>
        </authorList>
    </citation>
    <scope>NUCLEOTIDE SEQUENCE [LARGE SCALE GENOMIC DNA]</scope>
    <source>
        <strain evidence="1 2">ATCC 51266</strain>
    </source>
</reference>